<dbReference type="Proteomes" id="UP000275078">
    <property type="component" value="Unassembled WGS sequence"/>
</dbReference>
<feature type="transmembrane region" description="Helical" evidence="1">
    <location>
        <begin position="7"/>
        <end position="28"/>
    </location>
</feature>
<proteinExistence type="predicted"/>
<keyword evidence="1" id="KW-0472">Membrane</keyword>
<keyword evidence="3" id="KW-1185">Reference proteome</keyword>
<evidence type="ECO:0000313" key="2">
    <source>
        <dbReference type="EMBL" id="RPA72686.1"/>
    </source>
</evidence>
<name>A0A3N4HI65_ASCIM</name>
<dbReference type="EMBL" id="ML119851">
    <property type="protein sequence ID" value="RPA72686.1"/>
    <property type="molecule type" value="Genomic_DNA"/>
</dbReference>
<sequence>MAWRSFVVPLWLWHLYVKYLLFVVVFLFDLNLFLRSDIVSFLVSFSFLCFPLLRRLEGITYLNI</sequence>
<accession>A0A3N4HI65</accession>
<gene>
    <name evidence="2" type="ORF">BJ508DRAFT_68800</name>
</gene>
<evidence type="ECO:0000313" key="3">
    <source>
        <dbReference type="Proteomes" id="UP000275078"/>
    </source>
</evidence>
<protein>
    <submittedName>
        <fullName evidence="2">Uncharacterized protein</fullName>
    </submittedName>
</protein>
<evidence type="ECO:0000256" key="1">
    <source>
        <dbReference type="SAM" id="Phobius"/>
    </source>
</evidence>
<feature type="transmembrane region" description="Helical" evidence="1">
    <location>
        <begin position="34"/>
        <end position="53"/>
    </location>
</feature>
<keyword evidence="1" id="KW-0812">Transmembrane</keyword>
<reference evidence="2 3" key="1">
    <citation type="journal article" date="2018" name="Nat. Ecol. Evol.">
        <title>Pezizomycetes genomes reveal the molecular basis of ectomycorrhizal truffle lifestyle.</title>
        <authorList>
            <person name="Murat C."/>
            <person name="Payen T."/>
            <person name="Noel B."/>
            <person name="Kuo A."/>
            <person name="Morin E."/>
            <person name="Chen J."/>
            <person name="Kohler A."/>
            <person name="Krizsan K."/>
            <person name="Balestrini R."/>
            <person name="Da Silva C."/>
            <person name="Montanini B."/>
            <person name="Hainaut M."/>
            <person name="Levati E."/>
            <person name="Barry K.W."/>
            <person name="Belfiori B."/>
            <person name="Cichocki N."/>
            <person name="Clum A."/>
            <person name="Dockter R.B."/>
            <person name="Fauchery L."/>
            <person name="Guy J."/>
            <person name="Iotti M."/>
            <person name="Le Tacon F."/>
            <person name="Lindquist E.A."/>
            <person name="Lipzen A."/>
            <person name="Malagnac F."/>
            <person name="Mello A."/>
            <person name="Molinier V."/>
            <person name="Miyauchi S."/>
            <person name="Poulain J."/>
            <person name="Riccioni C."/>
            <person name="Rubini A."/>
            <person name="Sitrit Y."/>
            <person name="Splivallo R."/>
            <person name="Traeger S."/>
            <person name="Wang M."/>
            <person name="Zifcakova L."/>
            <person name="Wipf D."/>
            <person name="Zambonelli A."/>
            <person name="Paolocci F."/>
            <person name="Nowrousian M."/>
            <person name="Ottonello S."/>
            <person name="Baldrian P."/>
            <person name="Spatafora J.W."/>
            <person name="Henrissat B."/>
            <person name="Nagy L.G."/>
            <person name="Aury J.M."/>
            <person name="Wincker P."/>
            <person name="Grigoriev I.V."/>
            <person name="Bonfante P."/>
            <person name="Martin F.M."/>
        </authorList>
    </citation>
    <scope>NUCLEOTIDE SEQUENCE [LARGE SCALE GENOMIC DNA]</scope>
    <source>
        <strain evidence="2 3">RN42</strain>
    </source>
</reference>
<organism evidence="2 3">
    <name type="scientific">Ascobolus immersus RN42</name>
    <dbReference type="NCBI Taxonomy" id="1160509"/>
    <lineage>
        <taxon>Eukaryota</taxon>
        <taxon>Fungi</taxon>
        <taxon>Dikarya</taxon>
        <taxon>Ascomycota</taxon>
        <taxon>Pezizomycotina</taxon>
        <taxon>Pezizomycetes</taxon>
        <taxon>Pezizales</taxon>
        <taxon>Ascobolaceae</taxon>
        <taxon>Ascobolus</taxon>
    </lineage>
</organism>
<dbReference type="AlphaFoldDB" id="A0A3N4HI65"/>
<keyword evidence="1" id="KW-1133">Transmembrane helix</keyword>